<dbReference type="InterPro" id="IPR012349">
    <property type="entry name" value="Split_barrel_FMN-bd"/>
</dbReference>
<accession>A0A9P6K1V7</accession>
<evidence type="ECO:0000313" key="3">
    <source>
        <dbReference type="Proteomes" id="UP000723463"/>
    </source>
</evidence>
<keyword evidence="3" id="KW-1185">Reference proteome</keyword>
<dbReference type="Pfam" id="PF01243">
    <property type="entry name" value="PNPOx_N"/>
    <property type="match status" value="1"/>
</dbReference>
<dbReference type="Proteomes" id="UP000723463">
    <property type="component" value="Unassembled WGS sequence"/>
</dbReference>
<reference evidence="2" key="1">
    <citation type="journal article" date="2020" name="Fungal Divers.">
        <title>Resolving the Mortierellaceae phylogeny through synthesis of multi-gene phylogenetics and phylogenomics.</title>
        <authorList>
            <person name="Vandepol N."/>
            <person name="Liber J."/>
            <person name="Desiro A."/>
            <person name="Na H."/>
            <person name="Kennedy M."/>
            <person name="Barry K."/>
            <person name="Grigoriev I.V."/>
            <person name="Miller A.N."/>
            <person name="O'Donnell K."/>
            <person name="Stajich J.E."/>
            <person name="Bonito G."/>
        </authorList>
    </citation>
    <scope>NUCLEOTIDE SEQUENCE</scope>
    <source>
        <strain evidence="2">NRRL 2591</strain>
    </source>
</reference>
<dbReference type="SUPFAM" id="SSF50475">
    <property type="entry name" value="FMN-binding split barrel"/>
    <property type="match status" value="1"/>
</dbReference>
<dbReference type="InterPro" id="IPR011576">
    <property type="entry name" value="Pyridox_Oxase_N"/>
</dbReference>
<feature type="domain" description="Pyridoxamine 5'-phosphate oxidase N-terminal" evidence="1">
    <location>
        <begin position="11"/>
        <end position="137"/>
    </location>
</feature>
<name>A0A9P6K1V7_9FUNG</name>
<gene>
    <name evidence="2" type="ORF">EC957_002181</name>
</gene>
<dbReference type="PANTHER" id="PTHR39336:SF1">
    <property type="entry name" value="PYRIDOXAMINE PHOSPHATE OXIDASE FAMILY PROTEIN (AFU_ORTHOLOGUE AFUA_6G11440)"/>
    <property type="match status" value="1"/>
</dbReference>
<evidence type="ECO:0000313" key="2">
    <source>
        <dbReference type="EMBL" id="KAF9542297.1"/>
    </source>
</evidence>
<dbReference type="EMBL" id="JAAAXW010000142">
    <property type="protein sequence ID" value="KAF9542297.1"/>
    <property type="molecule type" value="Genomic_DNA"/>
</dbReference>
<organism evidence="2 3">
    <name type="scientific">Mortierella hygrophila</name>
    <dbReference type="NCBI Taxonomy" id="979708"/>
    <lineage>
        <taxon>Eukaryota</taxon>
        <taxon>Fungi</taxon>
        <taxon>Fungi incertae sedis</taxon>
        <taxon>Mucoromycota</taxon>
        <taxon>Mortierellomycotina</taxon>
        <taxon>Mortierellomycetes</taxon>
        <taxon>Mortierellales</taxon>
        <taxon>Mortierellaceae</taxon>
        <taxon>Mortierella</taxon>
    </lineage>
</organism>
<dbReference type="PANTHER" id="PTHR39336">
    <property type="entry name" value="PYRIDOXAMINE PHOSPHATE OXIDASE FAMILY PROTEIN (AFU_ORTHOLOGUE AFUA_6G11440)"/>
    <property type="match status" value="1"/>
</dbReference>
<proteinExistence type="predicted"/>
<protein>
    <recommendedName>
        <fullName evidence="1">Pyridoxamine 5'-phosphate oxidase N-terminal domain-containing protein</fullName>
    </recommendedName>
</protein>
<dbReference type="AlphaFoldDB" id="A0A9P6K1V7"/>
<sequence>MGKFFDELSADQQEWIHKQKMFIVASAPLSGTGTINASPKGYDCFRIIDAKKACYLELGGSEVETQSHVEENGRLTIMFMAFEGEPKILRLFGRGHVCRVDTPEYNRLYDAHYRGTSPDFDAIEGKRAIIVISIEKVGISSGLGVPHYEFKENRSTLLDYWGKNTEKKVE</sequence>
<comment type="caution">
    <text evidence="2">The sequence shown here is derived from an EMBL/GenBank/DDBJ whole genome shotgun (WGS) entry which is preliminary data.</text>
</comment>
<evidence type="ECO:0000259" key="1">
    <source>
        <dbReference type="Pfam" id="PF01243"/>
    </source>
</evidence>
<dbReference type="Gene3D" id="2.30.110.10">
    <property type="entry name" value="Electron Transport, Fmn-binding Protein, Chain A"/>
    <property type="match status" value="1"/>
</dbReference>